<dbReference type="SMART" id="SM00180">
    <property type="entry name" value="EGF_Lam"/>
    <property type="match status" value="5"/>
</dbReference>
<feature type="domain" description="Laminin EGF-like" evidence="13">
    <location>
        <begin position="81"/>
        <end position="125"/>
    </location>
</feature>
<dbReference type="SMART" id="SM00281">
    <property type="entry name" value="LamB"/>
    <property type="match status" value="1"/>
</dbReference>
<dbReference type="PROSITE" id="PS50027">
    <property type="entry name" value="EGF_LAM_2"/>
    <property type="match status" value="2"/>
</dbReference>
<dbReference type="InterPro" id="IPR000742">
    <property type="entry name" value="EGF"/>
</dbReference>
<evidence type="ECO:0000256" key="10">
    <source>
        <dbReference type="PROSITE-ProRule" id="PRU00460"/>
    </source>
</evidence>
<reference evidence="15" key="1">
    <citation type="submission" date="2023-08" db="EMBL/GenBank/DDBJ databases">
        <authorList>
            <person name="Alioto T."/>
            <person name="Alioto T."/>
            <person name="Gomez Garrido J."/>
        </authorList>
    </citation>
    <scope>NUCLEOTIDE SEQUENCE</scope>
</reference>
<feature type="signal peptide" evidence="12">
    <location>
        <begin position="1"/>
        <end position="22"/>
    </location>
</feature>
<keyword evidence="7 10" id="KW-1015">Disulfide bond</keyword>
<feature type="disulfide bond" evidence="10">
    <location>
        <begin position="101"/>
        <end position="110"/>
    </location>
</feature>
<keyword evidence="5" id="KW-0677">Repeat</keyword>
<dbReference type="InterPro" id="IPR056863">
    <property type="entry name" value="LMN_ATRN_NET-like_EGF"/>
</dbReference>
<keyword evidence="4 12" id="KW-0732">Signal</keyword>
<dbReference type="PANTHER" id="PTHR10574">
    <property type="entry name" value="NETRIN/LAMININ-RELATED"/>
    <property type="match status" value="1"/>
</dbReference>
<dbReference type="EMBL" id="OY660877">
    <property type="protein sequence ID" value="CAJ1073098.1"/>
    <property type="molecule type" value="Genomic_DNA"/>
</dbReference>
<evidence type="ECO:0000256" key="12">
    <source>
        <dbReference type="SAM" id="SignalP"/>
    </source>
</evidence>
<accession>A0AAV1GI06</accession>
<dbReference type="Pfam" id="PF00053">
    <property type="entry name" value="EGF_laminin"/>
    <property type="match status" value="5"/>
</dbReference>
<dbReference type="GO" id="GO:0009888">
    <property type="term" value="P:tissue development"/>
    <property type="evidence" value="ECO:0007669"/>
    <property type="project" value="TreeGrafter"/>
</dbReference>
<evidence type="ECO:0000256" key="4">
    <source>
        <dbReference type="ARBA" id="ARBA00022729"/>
    </source>
</evidence>
<evidence type="ECO:0000313" key="15">
    <source>
        <dbReference type="EMBL" id="CAJ1073098.1"/>
    </source>
</evidence>
<gene>
    <name evidence="15" type="ORF">XNOV1_A007347</name>
</gene>
<evidence type="ECO:0000313" key="16">
    <source>
        <dbReference type="Proteomes" id="UP001178508"/>
    </source>
</evidence>
<evidence type="ECO:0000256" key="3">
    <source>
        <dbReference type="ARBA" id="ARBA00022530"/>
    </source>
</evidence>
<feature type="coiled-coil region" evidence="11">
    <location>
        <begin position="751"/>
        <end position="785"/>
    </location>
</feature>
<comment type="caution">
    <text evidence="10">Lacks conserved residue(s) required for the propagation of feature annotation.</text>
</comment>
<dbReference type="AlphaFoldDB" id="A0AAV1GI06"/>
<protein>
    <submittedName>
        <fullName evidence="15">Laminin subunit gamma-2</fullName>
    </submittedName>
</protein>
<keyword evidence="9 10" id="KW-0424">Laminin EGF-like domain</keyword>
<evidence type="ECO:0000259" key="13">
    <source>
        <dbReference type="PROSITE" id="PS50027"/>
    </source>
</evidence>
<dbReference type="Pfam" id="PF24973">
    <property type="entry name" value="EGF_LMN_ATRN"/>
    <property type="match status" value="1"/>
</dbReference>
<dbReference type="Pfam" id="PF00052">
    <property type="entry name" value="Laminin_B"/>
    <property type="match status" value="1"/>
</dbReference>
<keyword evidence="11" id="KW-0175">Coiled coil</keyword>
<feature type="disulfide bond" evidence="10">
    <location>
        <begin position="494"/>
        <end position="503"/>
    </location>
</feature>
<evidence type="ECO:0000256" key="6">
    <source>
        <dbReference type="ARBA" id="ARBA00022869"/>
    </source>
</evidence>
<evidence type="ECO:0000256" key="1">
    <source>
        <dbReference type="ARBA" id="ARBA00004302"/>
    </source>
</evidence>
<feature type="domain" description="Laminin EGF-like" evidence="13">
    <location>
        <begin position="470"/>
        <end position="521"/>
    </location>
</feature>
<dbReference type="PROSITE" id="PS01248">
    <property type="entry name" value="EGF_LAM_1"/>
    <property type="match status" value="2"/>
</dbReference>
<dbReference type="InterPro" id="IPR000034">
    <property type="entry name" value="Laminin_IV"/>
</dbReference>
<dbReference type="FunFam" id="2.10.25.10:FF:000130">
    <property type="entry name" value="Laminin subunit beta 1"/>
    <property type="match status" value="1"/>
</dbReference>
<feature type="chain" id="PRO_5043595036" evidence="12">
    <location>
        <begin position="23"/>
        <end position="1127"/>
    </location>
</feature>
<name>A0AAV1GI06_XYRNO</name>
<evidence type="ECO:0000259" key="14">
    <source>
        <dbReference type="PROSITE" id="PS51115"/>
    </source>
</evidence>
<evidence type="ECO:0000256" key="7">
    <source>
        <dbReference type="ARBA" id="ARBA00023157"/>
    </source>
</evidence>
<dbReference type="InterPro" id="IPR050440">
    <property type="entry name" value="Laminin/Netrin_ECM"/>
</dbReference>
<evidence type="ECO:0000256" key="8">
    <source>
        <dbReference type="ARBA" id="ARBA00023180"/>
    </source>
</evidence>
<evidence type="ECO:0000256" key="2">
    <source>
        <dbReference type="ARBA" id="ARBA00022525"/>
    </source>
</evidence>
<dbReference type="PROSITE" id="PS51115">
    <property type="entry name" value="LAMININ_IVA"/>
    <property type="match status" value="1"/>
</dbReference>
<dbReference type="Proteomes" id="UP001178508">
    <property type="component" value="Chromosome 14"/>
</dbReference>
<keyword evidence="2" id="KW-0964">Secreted</keyword>
<sequence length="1127" mass="121094">MKRSSCLVSLCGLLAALCAAQATYTHHSILKCECNGRSKYCLRDSLGLHCLDCQGNTEGRHCERCKAGFFLEGAATSCTPCRCNLTGSVTNTCDSRGRCTCKEGVTGDKCDQCQDGPIGPNGCKQSRRPRQDSGGQTLACFCYGHSTKCSPKSGYSVHNITSTFTTGLDGWKAATVKGDTPDDVHFRWSPKHQDVEVISKHSLPLYLYAPASFLGNRLLSYGQNLTFLLRLDRGVRHPSTNDVILEGSGLRVSTSLGDLRSIVPCGQKLRYSFKLDEAPSSRWRPQISALQFQTLLQNLTAIKIRATFGDNGRGYLDDVKLMSAQRGEGTRAPWVQTCSCPQGYEGDFCERCSAGFRRSVPADGAFSSCEPCSCRGGSCDPQTGDCYAADETPAERRCTDGYYRDPWSPSTCLKCPCPKGVSCSLAVGALWPQCNSCPPGTTGSNCDVCQEGFYGGSPRGDGVPSPCKPCECNGHIDVSVAGSCDRKTGECLKCVNNTRGSSCEQCEPGYYHGRVTDACKPCNCDLQGSESTQCDDLGRCRCKPGFEGPRCHQSNCPACFAPIKVKMGVYTIKLKELESLMKGEVKPANSAEMEAALRATEELVEDLEGDAEMLGGLEKNLQKRLSSISKSQLAEGQDIQNIADAADDIKERQQTYKNKVDQVKALLEEMKRKLDQAKADMRSAEFPLGDAPLGSNLLSSLVKSATSLADTHQTKADAVEKIANDALSDSEKSLGLVRTLMNRENKVKETIGDLKTQYDQTSARVKGLENQASRLSGEAKDESKMAEGMLRDISNMERGIPASLKGAVDAMVSRVDGLKDTINIPGLQALQDGLQKSKVSAMDQLATGKAAQKDFDKLLGRVNVAKADTEGALQTINGNTKDLNDALSALRGFDQQIASSKGLADGAISRLPGISATIQQAVNNNAETESLLKDVDVDYNNALGTVNVLENLVNGLEGSFQSLPSHSDLLSGISKLSGDVQGMKVSTNAAAGEIKAELDAARILQDNANEAAEGASSALGAARQTRQAVGDTLSKINGMLQNIGQTGTFDESKLKELEASVANAQKEVEGKLRPLFKDMEDKEAAQRRRLIAINHDIDSIQGDITNIHNILDAIPIGCYNTLPIEEA</sequence>
<keyword evidence="16" id="KW-1185">Reference proteome</keyword>
<feature type="domain" description="Laminin IV type A" evidence="14">
    <location>
        <begin position="166"/>
        <end position="337"/>
    </location>
</feature>
<evidence type="ECO:0000256" key="5">
    <source>
        <dbReference type="ARBA" id="ARBA00022737"/>
    </source>
</evidence>
<keyword evidence="8" id="KW-0325">Glycoprotein</keyword>
<dbReference type="InterPro" id="IPR002049">
    <property type="entry name" value="LE_dom"/>
</dbReference>
<dbReference type="FunFam" id="2.10.25.10:FF:000188">
    <property type="entry name" value="Laminin subunit gamma 2"/>
    <property type="match status" value="1"/>
</dbReference>
<keyword evidence="6" id="KW-0084">Basement membrane</keyword>
<dbReference type="Gene3D" id="2.10.25.10">
    <property type="entry name" value="Laminin"/>
    <property type="match status" value="5"/>
</dbReference>
<proteinExistence type="predicted"/>
<dbReference type="CDD" id="cd00055">
    <property type="entry name" value="EGF_Lam"/>
    <property type="match status" value="6"/>
</dbReference>
<dbReference type="GO" id="GO:0009887">
    <property type="term" value="P:animal organ morphogenesis"/>
    <property type="evidence" value="ECO:0007669"/>
    <property type="project" value="TreeGrafter"/>
</dbReference>
<dbReference type="SMART" id="SM00181">
    <property type="entry name" value="EGF"/>
    <property type="match status" value="3"/>
</dbReference>
<dbReference type="SUPFAM" id="SSF57196">
    <property type="entry name" value="EGF/Laminin"/>
    <property type="match status" value="3"/>
</dbReference>
<feature type="disulfide bond" evidence="10">
    <location>
        <begin position="81"/>
        <end position="93"/>
    </location>
</feature>
<keyword evidence="3" id="KW-0272">Extracellular matrix</keyword>
<dbReference type="GO" id="GO:0005604">
    <property type="term" value="C:basement membrane"/>
    <property type="evidence" value="ECO:0007669"/>
    <property type="project" value="UniProtKB-SubCell"/>
</dbReference>
<feature type="coiled-coil region" evidence="11">
    <location>
        <begin position="646"/>
        <end position="680"/>
    </location>
</feature>
<comment type="subcellular location">
    <subcellularLocation>
        <location evidence="1">Secreted</location>
        <location evidence="1">Extracellular space</location>
        <location evidence="1">Extracellular matrix</location>
        <location evidence="1">Basement membrane</location>
    </subcellularLocation>
</comment>
<evidence type="ECO:0000256" key="11">
    <source>
        <dbReference type="SAM" id="Coils"/>
    </source>
</evidence>
<evidence type="ECO:0000256" key="9">
    <source>
        <dbReference type="ARBA" id="ARBA00023292"/>
    </source>
</evidence>
<organism evidence="15 16">
    <name type="scientific">Xyrichtys novacula</name>
    <name type="common">Pearly razorfish</name>
    <name type="synonym">Hemipteronotus novacula</name>
    <dbReference type="NCBI Taxonomy" id="13765"/>
    <lineage>
        <taxon>Eukaryota</taxon>
        <taxon>Metazoa</taxon>
        <taxon>Chordata</taxon>
        <taxon>Craniata</taxon>
        <taxon>Vertebrata</taxon>
        <taxon>Euteleostomi</taxon>
        <taxon>Actinopterygii</taxon>
        <taxon>Neopterygii</taxon>
        <taxon>Teleostei</taxon>
        <taxon>Neoteleostei</taxon>
        <taxon>Acanthomorphata</taxon>
        <taxon>Eupercaria</taxon>
        <taxon>Labriformes</taxon>
        <taxon>Labridae</taxon>
        <taxon>Xyrichtys</taxon>
    </lineage>
</organism>
<dbReference type="PRINTS" id="PR00011">
    <property type="entry name" value="EGFLAMININ"/>
</dbReference>
<dbReference type="PANTHER" id="PTHR10574:SF270">
    <property type="entry name" value="LAMININ SUBUNIT GAMMA-1"/>
    <property type="match status" value="1"/>
</dbReference>